<gene>
    <name evidence="3" type="ORF">Pr1d_38290</name>
</gene>
<keyword evidence="4" id="KW-1185">Reference proteome</keyword>
<dbReference type="Proteomes" id="UP000323917">
    <property type="component" value="Chromosome"/>
</dbReference>
<evidence type="ECO:0000259" key="1">
    <source>
        <dbReference type="Pfam" id="PF04168"/>
    </source>
</evidence>
<dbReference type="InterPro" id="IPR051680">
    <property type="entry name" value="ATP-dep_Glu-Cys_Ligase-2"/>
</dbReference>
<dbReference type="SUPFAM" id="SSF56059">
    <property type="entry name" value="Glutathione synthetase ATP-binding domain-like"/>
    <property type="match status" value="1"/>
</dbReference>
<dbReference type="Gene3D" id="3.40.50.11290">
    <property type="match status" value="1"/>
</dbReference>
<dbReference type="Pfam" id="PF14403">
    <property type="entry name" value="CP_ATPgrasp_2"/>
    <property type="match status" value="1"/>
</dbReference>
<organism evidence="3 4">
    <name type="scientific">Bythopirellula goksoeyrii</name>
    <dbReference type="NCBI Taxonomy" id="1400387"/>
    <lineage>
        <taxon>Bacteria</taxon>
        <taxon>Pseudomonadati</taxon>
        <taxon>Planctomycetota</taxon>
        <taxon>Planctomycetia</taxon>
        <taxon>Pirellulales</taxon>
        <taxon>Lacipirellulaceae</taxon>
        <taxon>Bythopirellula</taxon>
    </lineage>
</organism>
<evidence type="ECO:0000313" key="4">
    <source>
        <dbReference type="Proteomes" id="UP000323917"/>
    </source>
</evidence>
<dbReference type="Pfam" id="PF04168">
    <property type="entry name" value="Alpha-E"/>
    <property type="match status" value="1"/>
</dbReference>
<evidence type="ECO:0000259" key="2">
    <source>
        <dbReference type="Pfam" id="PF14403"/>
    </source>
</evidence>
<dbReference type="KEGG" id="bgok:Pr1d_38290"/>
<reference evidence="3 4" key="1">
    <citation type="submission" date="2019-08" db="EMBL/GenBank/DDBJ databases">
        <title>Deep-cultivation of Planctomycetes and their phenomic and genomic characterization uncovers novel biology.</title>
        <authorList>
            <person name="Wiegand S."/>
            <person name="Jogler M."/>
            <person name="Boedeker C."/>
            <person name="Pinto D."/>
            <person name="Vollmers J."/>
            <person name="Rivas-Marin E."/>
            <person name="Kohn T."/>
            <person name="Peeters S.H."/>
            <person name="Heuer A."/>
            <person name="Rast P."/>
            <person name="Oberbeckmann S."/>
            <person name="Bunk B."/>
            <person name="Jeske O."/>
            <person name="Meyerdierks A."/>
            <person name="Storesund J.E."/>
            <person name="Kallscheuer N."/>
            <person name="Luecker S."/>
            <person name="Lage O.M."/>
            <person name="Pohl T."/>
            <person name="Merkel B.J."/>
            <person name="Hornburger P."/>
            <person name="Mueller R.-W."/>
            <person name="Bruemmer F."/>
            <person name="Labrenz M."/>
            <person name="Spormann A.M."/>
            <person name="Op den Camp H."/>
            <person name="Overmann J."/>
            <person name="Amann R."/>
            <person name="Jetten M.S.M."/>
            <person name="Mascher T."/>
            <person name="Medema M.H."/>
            <person name="Devos D.P."/>
            <person name="Kaster A.-K."/>
            <person name="Ovreas L."/>
            <person name="Rohde M."/>
            <person name="Galperin M.Y."/>
            <person name="Jogler C."/>
        </authorList>
    </citation>
    <scope>NUCLEOTIDE SEQUENCE [LARGE SCALE GENOMIC DNA]</scope>
    <source>
        <strain evidence="3 4">Pr1d</strain>
    </source>
</reference>
<proteinExistence type="predicted"/>
<dbReference type="OrthoDB" id="9803842at2"/>
<dbReference type="PANTHER" id="PTHR34595:SF2">
    <property type="entry name" value="BLR2978 PROTEIN"/>
    <property type="match status" value="1"/>
</dbReference>
<dbReference type="RefSeq" id="WP_148074848.1">
    <property type="nucleotide sequence ID" value="NZ_CP042913.1"/>
</dbReference>
<protein>
    <submittedName>
        <fullName evidence="3">Uncharacterized protein</fullName>
    </submittedName>
</protein>
<accession>A0A5B9QFW0</accession>
<sequence>MEGVEINQRAGESIFAGYAPDNAFYDEIFCGTGGVRPGWKDFLSAVSCIGRTELMNRWLQAQEEIHETGIAYNIYDHSEGAVRPWELDLLPQLIGPEEWSELSAGLVQRANLLNRLLADLYGPQESLTRGMLPANWLYSHPGFRRVYSGQTPPGGTFLHFYAADLARAPDGRWWVVGDRTDAPLGLGYALENRIVTSRMLSKAIHNFNVERLAGFFMTLQETLRELAPSHRDNPRIVLLSHGPSGPNYFEDAYLARYLGYTLVEGGDLAVRDDHVFLKTLGGLLPVDVILRRLSDEFCDPLELRGTAGLGVPGLLQAARLGNVTVTNALGSSLVESPSLMPFLPGLAREWMGEELTLPSVATWWCGQDSARSHVMSQFAQGESNPLSIRSAYRVGRNDASDRLRSDCGSDIAKLLQTESRSLIAQEAVKRSTSPVWCDDSPTRWHMALRVFLVASDNSYHVMPGGLVRLDRESAPLDHSVLGGHMSKDVWVQAIEPVKNVTLLATAKQPVVLRRGGTELPSRVADNLFWLGRRIERAQGTCRLLRPVVARLTGETEFEGSEELAYLIHCLAEQGHIEPGFAVEGMKDRLPTIAHILPSSVLDPEMLGSLRCSVAEAHRNASLVRDRLSLDSWRIVHHIERLVMRASQLEQSVDPFTKIHLSGDSEKELLTPDEVGALKRQPFGLVELDELLDELIVNLAALDGLIGESMTRTSAWRFLELGRRLERSLHVVSLVQSIPAMPEKEEGRVLEAVLEVADSIMTYRSRYLAAVSRAAALDLLLTDETNPRSLAYQLVSIVDHVAHLPHDETKPLGTPEERIALSLLNSLRMLEVDDLNPSSSGKRSKLERFLQQVVDQLPKLSDLISHRYLIHAGVARQMSDRGGPKN</sequence>
<dbReference type="InterPro" id="IPR025841">
    <property type="entry name" value="CP_ATPgrasp_2"/>
</dbReference>
<feature type="domain" description="Circularly permuted ATP-grasp type 2" evidence="2">
    <location>
        <begin position="91"/>
        <end position="469"/>
    </location>
</feature>
<evidence type="ECO:0000313" key="3">
    <source>
        <dbReference type="EMBL" id="QEG36515.1"/>
    </source>
</evidence>
<dbReference type="EMBL" id="CP042913">
    <property type="protein sequence ID" value="QEG36515.1"/>
    <property type="molecule type" value="Genomic_DNA"/>
</dbReference>
<name>A0A5B9QFW0_9BACT</name>
<dbReference type="InterPro" id="IPR007296">
    <property type="entry name" value="DUF403"/>
</dbReference>
<dbReference type="PANTHER" id="PTHR34595">
    <property type="entry name" value="BLR5612 PROTEIN"/>
    <property type="match status" value="1"/>
</dbReference>
<dbReference type="AlphaFoldDB" id="A0A5B9QFW0"/>
<feature type="domain" description="DUF403" evidence="1">
    <location>
        <begin position="519"/>
        <end position="868"/>
    </location>
</feature>